<sequence>MASASQRNPEDGALYTDTLQGGYIRLIRFLPAEDKLEPIRYDLFKVSFREAPKYEAISYMRGEPDIEQTVLINGIEIQVQQNLWDTSAAQVRGFYGLTLSASISIDIERNTIET</sequence>
<evidence type="ECO:0000313" key="1">
    <source>
        <dbReference type="EMBL" id="CZR67192.1"/>
    </source>
</evidence>
<gene>
    <name evidence="1" type="ORF">PAC_17091</name>
</gene>
<proteinExistence type="predicted"/>
<keyword evidence="2" id="KW-1185">Reference proteome</keyword>
<reference evidence="1 2" key="1">
    <citation type="submission" date="2016-03" db="EMBL/GenBank/DDBJ databases">
        <authorList>
            <person name="Ploux O."/>
        </authorList>
    </citation>
    <scope>NUCLEOTIDE SEQUENCE [LARGE SCALE GENOMIC DNA]</scope>
    <source>
        <strain evidence="1 2">UAMH 11012</strain>
    </source>
</reference>
<organism evidence="1 2">
    <name type="scientific">Phialocephala subalpina</name>
    <dbReference type="NCBI Taxonomy" id="576137"/>
    <lineage>
        <taxon>Eukaryota</taxon>
        <taxon>Fungi</taxon>
        <taxon>Dikarya</taxon>
        <taxon>Ascomycota</taxon>
        <taxon>Pezizomycotina</taxon>
        <taxon>Leotiomycetes</taxon>
        <taxon>Helotiales</taxon>
        <taxon>Mollisiaceae</taxon>
        <taxon>Phialocephala</taxon>
        <taxon>Phialocephala fortinii species complex</taxon>
    </lineage>
</organism>
<name>A0A1L7XQ61_9HELO</name>
<protein>
    <submittedName>
        <fullName evidence="1">Uncharacterized protein</fullName>
    </submittedName>
</protein>
<accession>A0A1L7XQ61</accession>
<dbReference type="AlphaFoldDB" id="A0A1L7XQ61"/>
<dbReference type="Proteomes" id="UP000184330">
    <property type="component" value="Unassembled WGS sequence"/>
</dbReference>
<dbReference type="EMBL" id="FJOG01000042">
    <property type="protein sequence ID" value="CZR67192.1"/>
    <property type="molecule type" value="Genomic_DNA"/>
</dbReference>
<dbReference type="OrthoDB" id="2157530at2759"/>
<evidence type="ECO:0000313" key="2">
    <source>
        <dbReference type="Proteomes" id="UP000184330"/>
    </source>
</evidence>